<dbReference type="GO" id="GO:0006874">
    <property type="term" value="P:intracellular calcium ion homeostasis"/>
    <property type="evidence" value="ECO:0007669"/>
    <property type="project" value="TreeGrafter"/>
</dbReference>
<evidence type="ECO:0000256" key="7">
    <source>
        <dbReference type="ARBA" id="ARBA00022692"/>
    </source>
</evidence>
<evidence type="ECO:0000256" key="12">
    <source>
        <dbReference type="ARBA" id="ARBA00022989"/>
    </source>
</evidence>
<keyword evidence="19" id="KW-1185">Reference proteome</keyword>
<evidence type="ECO:0000256" key="14">
    <source>
        <dbReference type="ARBA" id="ARBA00023065"/>
    </source>
</evidence>
<evidence type="ECO:0000256" key="15">
    <source>
        <dbReference type="ARBA" id="ARBA00023136"/>
    </source>
</evidence>
<evidence type="ECO:0000256" key="4">
    <source>
        <dbReference type="ARBA" id="ARBA00022449"/>
    </source>
</evidence>
<evidence type="ECO:0000256" key="8">
    <source>
        <dbReference type="ARBA" id="ARBA00022729"/>
    </source>
</evidence>
<feature type="transmembrane region" description="Helical" evidence="17">
    <location>
        <begin position="450"/>
        <end position="469"/>
    </location>
</feature>
<dbReference type="PANTHER" id="PTHR10846:SF2">
    <property type="entry name" value="RE48874P"/>
    <property type="match status" value="1"/>
</dbReference>
<evidence type="ECO:0000313" key="19">
    <source>
        <dbReference type="Proteomes" id="UP000694920"/>
    </source>
</evidence>
<dbReference type="InterPro" id="IPR004481">
    <property type="entry name" value="K/Na/Ca-exchanger"/>
</dbReference>
<evidence type="ECO:0000256" key="11">
    <source>
        <dbReference type="ARBA" id="ARBA00022958"/>
    </source>
</evidence>
<dbReference type="GO" id="GO:0005886">
    <property type="term" value="C:plasma membrane"/>
    <property type="evidence" value="ECO:0007669"/>
    <property type="project" value="TreeGrafter"/>
</dbReference>
<keyword evidence="3" id="KW-0813">Transport</keyword>
<keyword evidence="5" id="KW-0633">Potassium transport</keyword>
<dbReference type="FunFam" id="1.20.1420.30:FF:000009">
    <property type="entry name" value="sodium/potassium/calcium exchanger 5 isoform X2"/>
    <property type="match status" value="1"/>
</dbReference>
<feature type="transmembrane region" description="Helical" evidence="17">
    <location>
        <begin position="375"/>
        <end position="395"/>
    </location>
</feature>
<evidence type="ECO:0000256" key="5">
    <source>
        <dbReference type="ARBA" id="ARBA00022538"/>
    </source>
</evidence>
<comment type="similarity">
    <text evidence="2">Belongs to the Ca(2+):cation antiporter (CaCA) (TC 2.A.19) family. SLC24A subfamily.</text>
</comment>
<evidence type="ECO:0000256" key="6">
    <source>
        <dbReference type="ARBA" id="ARBA00022568"/>
    </source>
</evidence>
<keyword evidence="9" id="KW-0106">Calcium</keyword>
<feature type="domain" description="Sodium/calcium exchanger membrane region" evidence="18">
    <location>
        <begin position="374"/>
        <end position="521"/>
    </location>
</feature>
<evidence type="ECO:0000256" key="17">
    <source>
        <dbReference type="SAM" id="Phobius"/>
    </source>
</evidence>
<keyword evidence="14" id="KW-0406">Ion transport</keyword>
<reference evidence="20" key="1">
    <citation type="submission" date="2025-08" db="UniProtKB">
        <authorList>
            <consortium name="RefSeq"/>
        </authorList>
    </citation>
    <scope>IDENTIFICATION</scope>
</reference>
<dbReference type="AlphaFoldDB" id="A0AAJ7FPE4"/>
<evidence type="ECO:0000256" key="3">
    <source>
        <dbReference type="ARBA" id="ARBA00022448"/>
    </source>
</evidence>
<feature type="transmembrane region" description="Helical" evidence="17">
    <location>
        <begin position="6"/>
        <end position="30"/>
    </location>
</feature>
<feature type="transmembrane region" description="Helical" evidence="17">
    <location>
        <begin position="201"/>
        <end position="221"/>
    </location>
</feature>
<keyword evidence="8" id="KW-0732">Signal</keyword>
<dbReference type="InterPro" id="IPR004837">
    <property type="entry name" value="NaCa_Exmemb"/>
</dbReference>
<dbReference type="Pfam" id="PF01699">
    <property type="entry name" value="Na_Ca_ex"/>
    <property type="match status" value="2"/>
</dbReference>
<keyword evidence="10" id="KW-0769">Symport</keyword>
<evidence type="ECO:0000256" key="10">
    <source>
        <dbReference type="ARBA" id="ARBA00022847"/>
    </source>
</evidence>
<dbReference type="Gene3D" id="1.20.1420.30">
    <property type="entry name" value="NCX, central ion-binding region"/>
    <property type="match status" value="2"/>
</dbReference>
<evidence type="ECO:0000256" key="2">
    <source>
        <dbReference type="ARBA" id="ARBA00005364"/>
    </source>
</evidence>
<dbReference type="GO" id="GO:0005262">
    <property type="term" value="F:calcium channel activity"/>
    <property type="evidence" value="ECO:0007669"/>
    <property type="project" value="TreeGrafter"/>
</dbReference>
<feature type="transmembrane region" description="Helical" evidence="17">
    <location>
        <begin position="98"/>
        <end position="116"/>
    </location>
</feature>
<keyword evidence="12 17" id="KW-1133">Transmembrane helix</keyword>
<evidence type="ECO:0000259" key="18">
    <source>
        <dbReference type="Pfam" id="PF01699"/>
    </source>
</evidence>
<keyword evidence="15 17" id="KW-0472">Membrane</keyword>
<dbReference type="GO" id="GO:0015293">
    <property type="term" value="F:symporter activity"/>
    <property type="evidence" value="ECO:0007669"/>
    <property type="project" value="UniProtKB-KW"/>
</dbReference>
<feature type="transmembrane region" description="Helical" evidence="17">
    <location>
        <begin position="407"/>
        <end position="429"/>
    </location>
</feature>
<dbReference type="Proteomes" id="UP000694920">
    <property type="component" value="Unplaced"/>
</dbReference>
<keyword evidence="13" id="KW-0915">Sodium</keyword>
<dbReference type="GeneID" id="107270881"/>
<keyword evidence="11" id="KW-0630">Potassium</keyword>
<protein>
    <submittedName>
        <fullName evidence="20">Sodium/potassium/calcium exchanger 4</fullName>
    </submittedName>
</protein>
<dbReference type="RefSeq" id="XP_015601790.1">
    <property type="nucleotide sequence ID" value="XM_015746304.2"/>
</dbReference>
<evidence type="ECO:0000256" key="1">
    <source>
        <dbReference type="ARBA" id="ARBA00004141"/>
    </source>
</evidence>
<evidence type="ECO:0000313" key="20">
    <source>
        <dbReference type="RefSeq" id="XP_015601790.1"/>
    </source>
</evidence>
<evidence type="ECO:0000256" key="16">
    <source>
        <dbReference type="ARBA" id="ARBA00023201"/>
    </source>
</evidence>
<dbReference type="InterPro" id="IPR044880">
    <property type="entry name" value="NCX_ion-bd_dom_sf"/>
</dbReference>
<keyword evidence="16" id="KW-0739">Sodium transport</keyword>
<dbReference type="NCBIfam" id="TIGR00367">
    <property type="entry name" value="calcium/sodium antiporter"/>
    <property type="match status" value="1"/>
</dbReference>
<feature type="domain" description="Sodium/calcium exchanger membrane region" evidence="18">
    <location>
        <begin position="103"/>
        <end position="245"/>
    </location>
</feature>
<keyword evidence="4" id="KW-0050">Antiport</keyword>
<comment type="subcellular location">
    <subcellularLocation>
        <location evidence="1">Membrane</location>
        <topology evidence="1">Multi-pass membrane protein</topology>
    </subcellularLocation>
</comment>
<feature type="transmembrane region" description="Helical" evidence="17">
    <location>
        <begin position="475"/>
        <end position="493"/>
    </location>
</feature>
<dbReference type="PANTHER" id="PTHR10846">
    <property type="entry name" value="SODIUM/POTASSIUM/CALCIUM EXCHANGER"/>
    <property type="match status" value="1"/>
</dbReference>
<name>A0AAJ7FPE4_CEPCN</name>
<feature type="transmembrane region" description="Helical" evidence="17">
    <location>
        <begin position="227"/>
        <end position="246"/>
    </location>
</feature>
<accession>A0AAJ7FPE4</accession>
<keyword evidence="6" id="KW-0109">Calcium transport</keyword>
<dbReference type="GO" id="GO:0008273">
    <property type="term" value="F:calcium, potassium:sodium antiporter activity"/>
    <property type="evidence" value="ECO:0007669"/>
    <property type="project" value="TreeGrafter"/>
</dbReference>
<proteinExistence type="inferred from homology"/>
<feature type="transmembrane region" description="Helical" evidence="17">
    <location>
        <begin position="505"/>
        <end position="531"/>
    </location>
</feature>
<keyword evidence="7 17" id="KW-0812">Transmembrane</keyword>
<sequence length="538" mass="60193">MPTDEIMFKFYKLCTICIVVFPLFVGAANLHQSHDISRRSLLHVETNSLNWPGTDELSNSPIIVRLLARETTEENCTSRSINEFPNDLFTKTQRKHGALLFHALFAVYCFTLTAFVCNDYLLPAMDCICTDLKISADVAGATFLATASCFPELFVNVVGTFLTQSDLGVGTVVGSAVFNIFAIPACGALSTVQGVKLDWTVLARDSLLYTVALAALIISMWDGYITSYEAVSLTTLLLAYYGFLFFNKIIYRFFSKTLSCSSTGSELMDEKSPDSPTNDLPVGTYKPFYHGELVLEYRKSFRKSHKKDPSNMEANTVIPEEPPIEEYVEPDTPFNWPKGRTLEKVWFFYTWPLRLILFITIPDTRYKKMRNCYPLTFIICVIWIAISSYLVSWMITVIGDTLGIADSIMGITFLAAGGNMPEFISIIILAKQGNGDMAMSNSFGSNSLDILLCLGLPWTLKTLIFSTNVEIVSHALVYSVIGIIICIIALFIVSAMTKFWINKKVGLACLLMYAIYLVLAILVESNVFFFVNWPMCDD</sequence>
<evidence type="ECO:0000256" key="13">
    <source>
        <dbReference type="ARBA" id="ARBA00023053"/>
    </source>
</evidence>
<gene>
    <name evidence="20" type="primary">LOC107270881</name>
</gene>
<feature type="transmembrane region" description="Helical" evidence="17">
    <location>
        <begin position="167"/>
        <end position="189"/>
    </location>
</feature>
<dbReference type="KEGG" id="ccin:107270881"/>
<organism evidence="19 20">
    <name type="scientific">Cephus cinctus</name>
    <name type="common">Wheat stem sawfly</name>
    <dbReference type="NCBI Taxonomy" id="211228"/>
    <lineage>
        <taxon>Eukaryota</taxon>
        <taxon>Metazoa</taxon>
        <taxon>Ecdysozoa</taxon>
        <taxon>Arthropoda</taxon>
        <taxon>Hexapoda</taxon>
        <taxon>Insecta</taxon>
        <taxon>Pterygota</taxon>
        <taxon>Neoptera</taxon>
        <taxon>Endopterygota</taxon>
        <taxon>Hymenoptera</taxon>
        <taxon>Cephoidea</taxon>
        <taxon>Cephidae</taxon>
        <taxon>Cephus</taxon>
    </lineage>
</organism>
<evidence type="ECO:0000256" key="9">
    <source>
        <dbReference type="ARBA" id="ARBA00022837"/>
    </source>
</evidence>